<evidence type="ECO:0000259" key="7">
    <source>
        <dbReference type="PROSITE" id="PS50112"/>
    </source>
</evidence>
<organism evidence="9 10">
    <name type="scientific">Flavobacterium album</name>
    <dbReference type="NCBI Taxonomy" id="2175091"/>
    <lineage>
        <taxon>Bacteria</taxon>
        <taxon>Pseudomonadati</taxon>
        <taxon>Bacteroidota</taxon>
        <taxon>Flavobacteriia</taxon>
        <taxon>Flavobacteriales</taxon>
        <taxon>Flavobacteriaceae</taxon>
        <taxon>Flavobacterium</taxon>
    </lineage>
</organism>
<protein>
    <recommendedName>
        <fullName evidence="2">histidine kinase</fullName>
        <ecNumber evidence="2">2.7.13.3</ecNumber>
    </recommendedName>
</protein>
<dbReference type="InterPro" id="IPR000014">
    <property type="entry name" value="PAS"/>
</dbReference>
<feature type="domain" description="Histidine kinase" evidence="6">
    <location>
        <begin position="593"/>
        <end position="819"/>
    </location>
</feature>
<dbReference type="EC" id="2.7.13.3" evidence="2"/>
<evidence type="ECO:0000256" key="4">
    <source>
        <dbReference type="ARBA" id="ARBA00022679"/>
    </source>
</evidence>
<keyword evidence="10" id="KW-1185">Reference proteome</keyword>
<dbReference type="PROSITE" id="PS50112">
    <property type="entry name" value="PAS"/>
    <property type="match status" value="1"/>
</dbReference>
<dbReference type="InterPro" id="IPR004358">
    <property type="entry name" value="Sig_transdc_His_kin-like_C"/>
</dbReference>
<dbReference type="SMART" id="SM00091">
    <property type="entry name" value="PAS"/>
    <property type="match status" value="3"/>
</dbReference>
<dbReference type="AlphaFoldDB" id="A0A2S1R1C7"/>
<dbReference type="GO" id="GO:0000155">
    <property type="term" value="F:phosphorelay sensor kinase activity"/>
    <property type="evidence" value="ECO:0007669"/>
    <property type="project" value="InterPro"/>
</dbReference>
<dbReference type="GO" id="GO:0006355">
    <property type="term" value="P:regulation of DNA-templated transcription"/>
    <property type="evidence" value="ECO:0007669"/>
    <property type="project" value="InterPro"/>
</dbReference>
<evidence type="ECO:0000259" key="6">
    <source>
        <dbReference type="PROSITE" id="PS50109"/>
    </source>
</evidence>
<dbReference type="KEGG" id="falb:HYN59_15610"/>
<comment type="catalytic activity">
    <reaction evidence="1">
        <text>ATP + protein L-histidine = ADP + protein N-phospho-L-histidine.</text>
        <dbReference type="EC" id="2.7.13.3"/>
    </reaction>
</comment>
<feature type="domain" description="PAC" evidence="8">
    <location>
        <begin position="511"/>
        <end position="564"/>
    </location>
</feature>
<dbReference type="SMART" id="SM00387">
    <property type="entry name" value="HATPase_c"/>
    <property type="match status" value="1"/>
</dbReference>
<dbReference type="Pfam" id="PF08448">
    <property type="entry name" value="PAS_4"/>
    <property type="match status" value="3"/>
</dbReference>
<keyword evidence="3" id="KW-0597">Phosphoprotein</keyword>
<keyword evidence="4" id="KW-0808">Transferase</keyword>
<dbReference type="SMART" id="SM00388">
    <property type="entry name" value="HisKA"/>
    <property type="match status" value="1"/>
</dbReference>
<dbReference type="NCBIfam" id="TIGR00229">
    <property type="entry name" value="sensory_box"/>
    <property type="match status" value="1"/>
</dbReference>
<dbReference type="InterPro" id="IPR036890">
    <property type="entry name" value="HATPase_C_sf"/>
</dbReference>
<dbReference type="Pfam" id="PF00989">
    <property type="entry name" value="PAS"/>
    <property type="match status" value="1"/>
</dbReference>
<dbReference type="Pfam" id="PF00512">
    <property type="entry name" value="HisKA"/>
    <property type="match status" value="1"/>
</dbReference>
<accession>A0A2S1R1C7</accession>
<dbReference type="CDD" id="cd00082">
    <property type="entry name" value="HisKA"/>
    <property type="match status" value="1"/>
</dbReference>
<evidence type="ECO:0000256" key="1">
    <source>
        <dbReference type="ARBA" id="ARBA00000085"/>
    </source>
</evidence>
<evidence type="ECO:0000256" key="2">
    <source>
        <dbReference type="ARBA" id="ARBA00012438"/>
    </source>
</evidence>
<dbReference type="EMBL" id="CP029186">
    <property type="protein sequence ID" value="AWH86445.1"/>
    <property type="molecule type" value="Genomic_DNA"/>
</dbReference>
<dbReference type="Gene3D" id="3.30.565.10">
    <property type="entry name" value="Histidine kinase-like ATPase, C-terminal domain"/>
    <property type="match status" value="1"/>
</dbReference>
<dbReference type="InterPro" id="IPR052162">
    <property type="entry name" value="Sensor_kinase/Photoreceptor"/>
</dbReference>
<dbReference type="InterPro" id="IPR003661">
    <property type="entry name" value="HisK_dim/P_dom"/>
</dbReference>
<dbReference type="PANTHER" id="PTHR43304:SF1">
    <property type="entry name" value="PAC DOMAIN-CONTAINING PROTEIN"/>
    <property type="match status" value="1"/>
</dbReference>
<evidence type="ECO:0000313" key="10">
    <source>
        <dbReference type="Proteomes" id="UP000244929"/>
    </source>
</evidence>
<name>A0A2S1R1C7_9FLAO</name>
<dbReference type="PRINTS" id="PR00344">
    <property type="entry name" value="BCTRLSENSOR"/>
</dbReference>
<evidence type="ECO:0000259" key="8">
    <source>
        <dbReference type="PROSITE" id="PS50113"/>
    </source>
</evidence>
<reference evidence="9 10" key="1">
    <citation type="submission" date="2018-04" db="EMBL/GenBank/DDBJ databases">
        <title>Genome sequencing of Flavobacterium sp. HYN0059.</title>
        <authorList>
            <person name="Yi H."/>
            <person name="Baek C."/>
        </authorList>
    </citation>
    <scope>NUCLEOTIDE SEQUENCE [LARGE SCALE GENOMIC DNA]</scope>
    <source>
        <strain evidence="9 10">HYN0059</strain>
    </source>
</reference>
<keyword evidence="5" id="KW-0418">Kinase</keyword>
<dbReference type="Gene3D" id="3.30.450.20">
    <property type="entry name" value="PAS domain"/>
    <property type="match status" value="4"/>
</dbReference>
<dbReference type="InterPro" id="IPR035965">
    <property type="entry name" value="PAS-like_dom_sf"/>
</dbReference>
<dbReference type="InterPro" id="IPR013656">
    <property type="entry name" value="PAS_4"/>
</dbReference>
<dbReference type="InterPro" id="IPR000700">
    <property type="entry name" value="PAS-assoc_C"/>
</dbReference>
<feature type="domain" description="PAS" evidence="7">
    <location>
        <begin position="174"/>
        <end position="244"/>
    </location>
</feature>
<dbReference type="InterPro" id="IPR036097">
    <property type="entry name" value="HisK_dim/P_sf"/>
</dbReference>
<dbReference type="SUPFAM" id="SSF55874">
    <property type="entry name" value="ATPase domain of HSP90 chaperone/DNA topoisomerase II/histidine kinase"/>
    <property type="match status" value="1"/>
</dbReference>
<dbReference type="PROSITE" id="PS50109">
    <property type="entry name" value="HIS_KIN"/>
    <property type="match status" value="1"/>
</dbReference>
<evidence type="ECO:0000313" key="9">
    <source>
        <dbReference type="EMBL" id="AWH86445.1"/>
    </source>
</evidence>
<dbReference type="PANTHER" id="PTHR43304">
    <property type="entry name" value="PHYTOCHROME-LIKE PROTEIN CPH1"/>
    <property type="match status" value="1"/>
</dbReference>
<dbReference type="InterPro" id="IPR005467">
    <property type="entry name" value="His_kinase_dom"/>
</dbReference>
<dbReference type="CDD" id="cd00130">
    <property type="entry name" value="PAS"/>
    <property type="match status" value="1"/>
</dbReference>
<evidence type="ECO:0000256" key="5">
    <source>
        <dbReference type="ARBA" id="ARBA00022777"/>
    </source>
</evidence>
<dbReference type="InterPro" id="IPR013767">
    <property type="entry name" value="PAS_fold"/>
</dbReference>
<gene>
    <name evidence="9" type="ORF">HYN59_15610</name>
</gene>
<dbReference type="SUPFAM" id="SSF55785">
    <property type="entry name" value="PYP-like sensor domain (PAS domain)"/>
    <property type="match status" value="4"/>
</dbReference>
<dbReference type="InterPro" id="IPR003594">
    <property type="entry name" value="HATPase_dom"/>
</dbReference>
<evidence type="ECO:0000256" key="3">
    <source>
        <dbReference type="ARBA" id="ARBA00022553"/>
    </source>
</evidence>
<dbReference type="Gene3D" id="1.10.287.130">
    <property type="match status" value="1"/>
</dbReference>
<dbReference type="SUPFAM" id="SSF47384">
    <property type="entry name" value="Homodimeric domain of signal transducing histidine kinase"/>
    <property type="match status" value="1"/>
</dbReference>
<dbReference type="PROSITE" id="PS50113">
    <property type="entry name" value="PAC"/>
    <property type="match status" value="1"/>
</dbReference>
<dbReference type="Pfam" id="PF02518">
    <property type="entry name" value="HATPase_c"/>
    <property type="match status" value="1"/>
</dbReference>
<dbReference type="Proteomes" id="UP000244929">
    <property type="component" value="Chromosome"/>
</dbReference>
<proteinExistence type="predicted"/>
<sequence length="824" mass="92904">MYMEKSPEKINLNFMSGGGEAGALVRSFDWSKTSLGTPETWPSSLRTSLGILLHSALPMVLFWGEDYICFYNDAFRPSLGIDGKHPGIGKKGKELWADVWDFAGPLFEQVLTTGEPVWFDDQLVPFYRNGRMENIYWNSSYSPIYDDDGNINGVFVACNETTEKVQTAKKLTESEKHFETLIREAAVGIIILTGDDHIIEMVNDAYLNLTGQYQEQMTGKPLFEVMPDADPYFRDIMDNVRSSGKPYYLNNYKYTLVVDGIEKDVFLNIIYQPFTNADGEIGGVMVLCHDVTQNLIAQKRMEESEQRLLSVVESAPFPIGVYAGREMRIVMANRSIMEVWGKGNDIIGKTYAEVLPELEGTGIYGQLDGVYTTGIPFHARNQRVDLVVDGRLQPFFFNYSFTPLYNADGTIYGVMNTAAEVTDLNLAKQKVEQSERNFRNIILQSPVAMCLMLGPEHIVEIANEAMIDLWGKAPEEVLYKPIFEGLPDVRDQGLEQLLDEVFATGKTFNANEMPVSLIRFGKTETVYQNFVYEPYRDADGSILGILAITVDVSAQVLARHEIEDIVTQRTRELEIANNDLRRSNGELAQFAYIASHDLQEPLRKISTFAQMIESRSGNNLDSQSRNYFDKIKNSANRMQTLIRDVLTYSELVKDSEIFTPTDLNEVLKDVITDFELLIEQKGALITFEDLPVIEAIPLQMSQLFGNLISNSLKFARTDIQPTINISATVMTAAEKAKNDFQQEVYYKITFRDNGIGFREEYADKIFNIFQRLHGKSEYEGTGIGLAMCRKIAVNHNGGLNAHGSSENGAVFNLLIPEKHISKPL</sequence>
<dbReference type="OrthoDB" id="5401121at2"/>